<dbReference type="PANTHER" id="PTHR10145">
    <property type="entry name" value="TRANSCRIPTION ELONGATION FACTOR SPT6"/>
    <property type="match status" value="1"/>
</dbReference>
<feature type="domain" description="SH2" evidence="13">
    <location>
        <begin position="1381"/>
        <end position="1488"/>
    </location>
</feature>
<dbReference type="FunFam" id="1.10.3500.10:FF:000006">
    <property type="entry name" value="Transcription elongation factor spt6"/>
    <property type="match status" value="1"/>
</dbReference>
<sequence>MADFFDSEAEVSDDEDIKLSSDEEDEEEGEGENENLDDLINDEDEEEDQRGSDSEGEIGKKKKRKRREIDDRLEDDDYELIEENTGFKVDRKKFRRLRQISDEEDSEDEEGISGPQAEATQRDAIAKEIFQDDIEGEDDEPPEEGEIREPAPEHDQYAEIESDEEESDPDDFIVDDEGQPIARRKKKGHKSHRYTDSALQEAQDIFGLDFDFEEFNQYGEDYEEALEEDSEYEDEEEDVDLGDEGPRRVRKTGKKRTSKKSIYDVFEPSDLERGHFTDIDNEIRATDIPERLQLRRVPVTKADDAELDEEADWIYRQAFLTPPVSNQEYSEQDSGYGSGYERKPPRTKNRIREALHFMRNQHFEVPFIAFYRKEYVEPELNFNDLYRVYHWDEKWCQLKNRKANLKKLFEKMQAYQFDQMSTEELLPDSVRPLTETDLDRLNDVDSMDKLKDVYMHFLLYYGRDIPKMHNALKKSKKKTGRTKLVRRPAKKMVKVMVRRPKMKKPKENEDDDSDDDKDWTEEDAKKDEESDSEEEEVETEEEVDTEEEVEVEVDEDGNEQTEDGTSHQIKQATRKSMYAICQEAGLDALAKKFGLTPEQFGENLRDNYQRYDPEQHPVEPAETAKDFIGSKFQSEESVMKAACYMVALQLAHDPLVRQCVRQTYYERAKISIRPTKKGMKEIDETHPSYGCKYLKNKPVKDLFGDKYLKLLQAEDEKLLKITMDIDLDKSSDSSYQSQSYFEDIKQLYYRDEFSHTVQEWNKERSAAIETALYKILYPEMAKELKSRLVQEAKEGIIKMCCRKMFDWLKVMPFQADQQLEEDEDDYLDGQGHVGLRVMGLAFTSEMDNAAFCVLIDGDGEVVDFLRLPHLLRRTNSYYQRDRELKQADMEALKEFLSSKKPHVVAVASESRVTLGVIKDVQQCVSDLEAEQQIAPISVQLVDSNVAQVYSATNMAESEFRKYPQLLRQAISVARRLQDPMVELARLCNSDEDLMCLKFHPMQDSVSREELQEALHQEFIYRVNEVGVDINRAMAHAHSQSLVQFICGLGPRKGHSILRTLKQQNQRLENRNQLVTVCKLGPKVFINCAGFIRIDTASLGDSSDSYIEVLDSTRIHNETYEWARKMAVDALEYDESADDANPAEALEEILDNPDKLKDLDLDAFAEELERQGYGNKSITLYDIRAELNNRYKDLRTPYHPASAEETFSMLTKETPDTFYRGKMVLCTVTGIARRRPQKDQLDQANPVRNDETGLWQCPFCQQDNFPELSEVWSHFDGGDCPGRSVGVRTRLDNGIAGFIPTKMISDKQVNSPEERVKVGMTLHCRITKIEIEHFRVDLTSRSSDLQDKSGEFAPPRDTFFDHTLYEKDQRKDEESKKKVAQAYTKRVIVHPSFHNITFKDAEKLLVNMDLGEVVIRPSSKGSDHLTTTWKVDEGIYAHIDVREEGKENAFSLGTSLWIGSEEFEDLDEIIARHVQPMAAYVRDTMQHKYYRDTEGGKRDAMEKVISAEKRKQPSRIPYFMSFSKEYPGKFLLSYQPRSKVRHEYVTITPEGYRYRGQIHQSINALHRWFKEHFRDPIPGVTPASIHRTPMVAAPERTPAVYSYMGTPMIQKSGAGYSQLYATPSMSIATPRQTPGATPQINAAARYGAYSGTYSNIPSYATPQNNPLATPLMTPSYQAMQTPSQGPIRTPQINPMRTPQINPLRTPQTNTNPMRTPQQNPMRTPQHAPAGSTTPQINQMRTPQYQPTPKQSWGSSSSASASATAQQVVNALKQQLQRTGGPRSNAASVDWASQAAQWASRRQDQTKGKNPQASPANPSSRSSYHPSPRNYPQPSPKSYSHRSPKPSPYPEPSPMSISTTPAHSVGGDATPLFDET</sequence>
<feature type="compositionally biased region" description="Acidic residues" evidence="12">
    <location>
        <begin position="131"/>
        <end position="144"/>
    </location>
</feature>
<dbReference type="GO" id="GO:0060429">
    <property type="term" value="P:epithelium development"/>
    <property type="evidence" value="ECO:0007669"/>
    <property type="project" value="UniProtKB-ARBA"/>
</dbReference>
<feature type="region of interest" description="Disordered" evidence="12">
    <location>
        <begin position="1664"/>
        <end position="1874"/>
    </location>
</feature>
<dbReference type="InterPro" id="IPR012340">
    <property type="entry name" value="NA-bd_OB-fold"/>
</dbReference>
<dbReference type="Gene3D" id="1.10.150.850">
    <property type="entry name" value="Spt6, helix-hairpin-helix domain"/>
    <property type="match status" value="1"/>
</dbReference>
<dbReference type="InterPro" id="IPR010994">
    <property type="entry name" value="RuvA_2-like"/>
</dbReference>
<dbReference type="Gene3D" id="1.10.10.2740">
    <property type="entry name" value="Spt6, Death-like domain"/>
    <property type="match status" value="1"/>
</dbReference>
<dbReference type="Gene3D" id="1.10.3500.10">
    <property type="entry name" value="Tex N-terminal region-like"/>
    <property type="match status" value="1"/>
</dbReference>
<dbReference type="FunFam" id="3.30.420.140:FF:000004">
    <property type="entry name" value="Transcription elongation factor spt6"/>
    <property type="match status" value="1"/>
</dbReference>
<dbReference type="Gene3D" id="3.30.420.140">
    <property type="entry name" value="YqgF/RNase H-like domain"/>
    <property type="match status" value="1"/>
</dbReference>
<dbReference type="GO" id="GO:0003677">
    <property type="term" value="F:DNA binding"/>
    <property type="evidence" value="ECO:0007669"/>
    <property type="project" value="InterPro"/>
</dbReference>
<dbReference type="CDD" id="cd00164">
    <property type="entry name" value="S1_like"/>
    <property type="match status" value="1"/>
</dbReference>
<feature type="compositionally biased region" description="Acidic residues" evidence="12">
    <location>
        <begin position="1"/>
        <end position="48"/>
    </location>
</feature>
<dbReference type="EnsemblMetazoa" id="XM_038219799.1">
    <property type="protein sequence ID" value="XP_038075727.1"/>
    <property type="gene ID" value="LOC119743404"/>
</dbReference>
<dbReference type="Pfam" id="PF00575">
    <property type="entry name" value="S1"/>
    <property type="match status" value="1"/>
</dbReference>
<dbReference type="InterPro" id="IPR006641">
    <property type="entry name" value="YqgF/RNaseH-like_dom"/>
</dbReference>
<feature type="compositionally biased region" description="Basic residues" evidence="12">
    <location>
        <begin position="182"/>
        <end position="192"/>
    </location>
</feature>
<dbReference type="InterPro" id="IPR035420">
    <property type="entry name" value="Spt6_SH2"/>
</dbReference>
<dbReference type="InterPro" id="IPR055179">
    <property type="entry name" value="Tex-like_central_region"/>
</dbReference>
<dbReference type="GO" id="GO:0031491">
    <property type="term" value="F:nucleosome binding"/>
    <property type="evidence" value="ECO:0007669"/>
    <property type="project" value="TreeGrafter"/>
</dbReference>
<dbReference type="Gene3D" id="1.10.10.650">
    <property type="entry name" value="RuvA domain 2-like"/>
    <property type="match status" value="2"/>
</dbReference>
<feature type="region of interest" description="Disordered" evidence="12">
    <location>
        <begin position="223"/>
        <end position="254"/>
    </location>
</feature>
<dbReference type="Gene3D" id="3.30.505.10">
    <property type="entry name" value="SH2 domain"/>
    <property type="match status" value="2"/>
</dbReference>
<feature type="compositionally biased region" description="Acidic residues" evidence="12">
    <location>
        <begin position="158"/>
        <end position="178"/>
    </location>
</feature>
<dbReference type="InterPro" id="IPR035019">
    <property type="entry name" value="Spt6_SH2_N"/>
</dbReference>
<dbReference type="FunFam" id="3.30.505.10:FF:000030">
    <property type="entry name" value="Transcription elongation factor spt6"/>
    <property type="match status" value="1"/>
</dbReference>
<feature type="compositionally biased region" description="Polar residues" evidence="12">
    <location>
        <begin position="1664"/>
        <end position="1721"/>
    </location>
</feature>
<feature type="region of interest" description="Disordered" evidence="12">
    <location>
        <begin position="1"/>
        <end position="195"/>
    </location>
</feature>
<evidence type="ECO:0000259" key="13">
    <source>
        <dbReference type="PROSITE" id="PS50001"/>
    </source>
</evidence>
<keyword evidence="16" id="KW-1185">Reference proteome</keyword>
<keyword evidence="5" id="KW-0175">Coiled coil</keyword>
<dbReference type="GO" id="GO:0140673">
    <property type="term" value="P:transcription elongation-coupled chromatin remodeling"/>
    <property type="evidence" value="ECO:0007669"/>
    <property type="project" value="InterPro"/>
</dbReference>
<dbReference type="GO" id="GO:0034728">
    <property type="term" value="P:nucleosome organization"/>
    <property type="evidence" value="ECO:0007669"/>
    <property type="project" value="TreeGrafter"/>
</dbReference>
<dbReference type="Proteomes" id="UP000887568">
    <property type="component" value="Unplaced"/>
</dbReference>
<dbReference type="FunFam" id="1.10.10.2740:FF:000001">
    <property type="entry name" value="Transcription elongation factor spt6"/>
    <property type="match status" value="1"/>
</dbReference>
<evidence type="ECO:0000259" key="14">
    <source>
        <dbReference type="PROSITE" id="PS50126"/>
    </source>
</evidence>
<reference evidence="15" key="1">
    <citation type="submission" date="2022-11" db="UniProtKB">
        <authorList>
            <consortium name="EnsemblMetazoa"/>
        </authorList>
    </citation>
    <scope>IDENTIFICATION</scope>
</reference>
<dbReference type="InterPro" id="IPR017072">
    <property type="entry name" value="TF_Spt6"/>
</dbReference>
<dbReference type="PROSITE" id="PS50001">
    <property type="entry name" value="SH2"/>
    <property type="match status" value="1"/>
</dbReference>
<feature type="compositionally biased region" description="Basic residues" evidence="12">
    <location>
        <begin position="471"/>
        <end position="504"/>
    </location>
</feature>
<feature type="compositionally biased region" description="Acidic residues" evidence="12">
    <location>
        <begin position="508"/>
        <end position="521"/>
    </location>
</feature>
<feature type="compositionally biased region" description="Polar residues" evidence="12">
    <location>
        <begin position="1762"/>
        <end position="1776"/>
    </location>
</feature>
<dbReference type="SUPFAM" id="SSF53098">
    <property type="entry name" value="Ribonuclease H-like"/>
    <property type="match status" value="1"/>
</dbReference>
<feature type="domain" description="S1 motif" evidence="14">
    <location>
        <begin position="1285"/>
        <end position="1340"/>
    </location>
</feature>
<dbReference type="PIRSF" id="PIRSF036947">
    <property type="entry name" value="Spt6"/>
    <property type="match status" value="1"/>
</dbReference>
<feature type="compositionally biased region" description="Polar residues" evidence="12">
    <location>
        <begin position="326"/>
        <end position="335"/>
    </location>
</feature>
<dbReference type="PANTHER" id="PTHR10145:SF6">
    <property type="entry name" value="TRANSCRIPTION ELONGATION FACTOR SPT6"/>
    <property type="match status" value="1"/>
</dbReference>
<dbReference type="Pfam" id="PF14639">
    <property type="entry name" value="YqgF"/>
    <property type="match status" value="1"/>
</dbReference>
<dbReference type="CDD" id="cd09928">
    <property type="entry name" value="SH2_Cterm_SPT6_like"/>
    <property type="match status" value="1"/>
</dbReference>
<name>A0A914BJV3_PATMI</name>
<dbReference type="InterPro" id="IPR023323">
    <property type="entry name" value="Tex-like_dom_sf"/>
</dbReference>
<dbReference type="InterPro" id="IPR035018">
    <property type="entry name" value="Spt6_SH2_C"/>
</dbReference>
<dbReference type="InterPro" id="IPR037027">
    <property type="entry name" value="YqgF/RNaseH-like_dom_sf"/>
</dbReference>
<dbReference type="PROSITE" id="PS50126">
    <property type="entry name" value="S1"/>
    <property type="match status" value="1"/>
</dbReference>
<comment type="similarity">
    <text evidence="2 10">Belongs to the SPT6 family.</text>
</comment>
<dbReference type="InterPro" id="IPR036860">
    <property type="entry name" value="SH2_dom_sf"/>
</dbReference>
<dbReference type="GO" id="GO:0008023">
    <property type="term" value="C:transcription elongation factor complex"/>
    <property type="evidence" value="ECO:0007669"/>
    <property type="project" value="TreeGrafter"/>
</dbReference>
<dbReference type="Pfam" id="PF14635">
    <property type="entry name" value="HHH_7"/>
    <property type="match status" value="1"/>
</dbReference>
<dbReference type="InterPro" id="IPR003029">
    <property type="entry name" value="S1_domain"/>
</dbReference>
<keyword evidence="7" id="KW-0143">Chaperone</keyword>
<evidence type="ECO:0000313" key="15">
    <source>
        <dbReference type="EnsemblMetazoa" id="XP_038075727.1"/>
    </source>
</evidence>
<dbReference type="InterPro" id="IPR028083">
    <property type="entry name" value="Spt6_acidic_N_dom"/>
</dbReference>
<dbReference type="Pfam" id="PF22706">
    <property type="entry name" value="Tex_central_region"/>
    <property type="match status" value="1"/>
</dbReference>
<evidence type="ECO:0000256" key="6">
    <source>
        <dbReference type="ARBA" id="ARBA00023163"/>
    </source>
</evidence>
<proteinExistence type="inferred from homology"/>
<dbReference type="FunFam" id="1.10.10.650:FF:000002">
    <property type="entry name" value="Transcription elongation factor spt6"/>
    <property type="match status" value="1"/>
</dbReference>
<dbReference type="SUPFAM" id="SSF55550">
    <property type="entry name" value="SH2 domain"/>
    <property type="match status" value="1"/>
</dbReference>
<feature type="compositionally biased region" description="Acidic residues" evidence="12">
    <location>
        <begin position="71"/>
        <end position="82"/>
    </location>
</feature>
<dbReference type="Pfam" id="PF14641">
    <property type="entry name" value="HTH_44"/>
    <property type="match status" value="1"/>
</dbReference>
<feature type="compositionally biased region" description="Low complexity" evidence="12">
    <location>
        <begin position="1784"/>
        <end position="1798"/>
    </location>
</feature>
<feature type="compositionally biased region" description="Basic and acidic residues" evidence="12">
    <location>
        <begin position="145"/>
        <end position="157"/>
    </location>
</feature>
<comment type="subcellular location">
    <subcellularLocation>
        <location evidence="1 10">Nucleus</location>
    </subcellularLocation>
</comment>
<evidence type="ECO:0000256" key="10">
    <source>
        <dbReference type="PIRNR" id="PIRNR036947"/>
    </source>
</evidence>
<dbReference type="InterPro" id="IPR028088">
    <property type="entry name" value="Spt6_HTH_DNA-bd_dom"/>
</dbReference>
<evidence type="ECO:0000313" key="16">
    <source>
        <dbReference type="Proteomes" id="UP000887568"/>
    </source>
</evidence>
<feature type="compositionally biased region" description="Low complexity" evidence="12">
    <location>
        <begin position="1815"/>
        <end position="1826"/>
    </location>
</feature>
<feature type="compositionally biased region" description="Basic and acidic residues" evidence="12">
    <location>
        <begin position="120"/>
        <end position="130"/>
    </location>
</feature>
<dbReference type="InterPro" id="IPR042066">
    <property type="entry name" value="Spt6_death-like"/>
</dbReference>
<dbReference type="SUPFAM" id="SSF50249">
    <property type="entry name" value="Nucleic acid-binding proteins"/>
    <property type="match status" value="1"/>
</dbReference>
<dbReference type="OrthoDB" id="343921at2759"/>
<evidence type="ECO:0000256" key="1">
    <source>
        <dbReference type="ARBA" id="ARBA00004123"/>
    </source>
</evidence>
<keyword evidence="11" id="KW-0727">SH2 domain</keyword>
<feature type="region of interest" description="Disordered" evidence="12">
    <location>
        <begin position="471"/>
        <end position="571"/>
    </location>
</feature>
<dbReference type="CDD" id="cd09918">
    <property type="entry name" value="SH2_Nterm_SPT6_like"/>
    <property type="match status" value="1"/>
</dbReference>
<dbReference type="RefSeq" id="XP_038075727.1">
    <property type="nucleotide sequence ID" value="XM_038219799.1"/>
</dbReference>
<evidence type="ECO:0000256" key="12">
    <source>
        <dbReference type="SAM" id="MobiDB-lite"/>
    </source>
</evidence>
<evidence type="ECO:0000256" key="9">
    <source>
        <dbReference type="ARBA" id="ARBA00070625"/>
    </source>
</evidence>
<dbReference type="Gene3D" id="2.40.50.140">
    <property type="entry name" value="Nucleic acid-binding proteins"/>
    <property type="match status" value="1"/>
</dbReference>
<dbReference type="SUPFAM" id="SSF47781">
    <property type="entry name" value="RuvA domain 2-like"/>
    <property type="match status" value="2"/>
</dbReference>
<organism evidence="15 16">
    <name type="scientific">Patiria miniata</name>
    <name type="common">Bat star</name>
    <name type="synonym">Asterina miniata</name>
    <dbReference type="NCBI Taxonomy" id="46514"/>
    <lineage>
        <taxon>Eukaryota</taxon>
        <taxon>Metazoa</taxon>
        <taxon>Echinodermata</taxon>
        <taxon>Eleutherozoa</taxon>
        <taxon>Asterozoa</taxon>
        <taxon>Asteroidea</taxon>
        <taxon>Valvatacea</taxon>
        <taxon>Valvatida</taxon>
        <taxon>Asterinidae</taxon>
        <taxon>Patiria</taxon>
    </lineage>
</organism>
<dbReference type="OMA" id="GYFYLCF"/>
<dbReference type="CTD" id="6830"/>
<feature type="compositionally biased region" description="Acidic residues" evidence="12">
    <location>
        <begin position="102"/>
        <end position="111"/>
    </location>
</feature>
<evidence type="ECO:0000256" key="5">
    <source>
        <dbReference type="ARBA" id="ARBA00023054"/>
    </source>
</evidence>
<dbReference type="InterPro" id="IPR028231">
    <property type="entry name" value="Spt6_YqgF"/>
</dbReference>
<protein>
    <recommendedName>
        <fullName evidence="3">Transcription elongation factor SPT6</fullName>
    </recommendedName>
    <alternativeName>
        <fullName evidence="9">Transcription elongation factor spt6</fullName>
    </alternativeName>
</protein>
<evidence type="ECO:0000256" key="2">
    <source>
        <dbReference type="ARBA" id="ARBA00009253"/>
    </source>
</evidence>
<keyword evidence="6 10" id="KW-0804">Transcription</keyword>
<dbReference type="SUPFAM" id="SSF158832">
    <property type="entry name" value="Tex N-terminal region-like"/>
    <property type="match status" value="1"/>
</dbReference>
<feature type="compositionally biased region" description="Polar residues" evidence="12">
    <location>
        <begin position="1729"/>
        <end position="1752"/>
    </location>
</feature>
<dbReference type="SMART" id="SM00252">
    <property type="entry name" value="SH2"/>
    <property type="match status" value="1"/>
</dbReference>
<dbReference type="InterPro" id="IPR032706">
    <property type="entry name" value="Spt6_HHH"/>
</dbReference>
<comment type="function">
    <text evidence="10">Histone H3-H4 chaperone that plays a role in maintenance of chromatin structure during RNA polymerase II transcription elongation.</text>
</comment>
<feature type="compositionally biased region" description="Basic and acidic residues" evidence="12">
    <location>
        <begin position="49"/>
        <end position="59"/>
    </location>
</feature>
<dbReference type="SMART" id="SM00732">
    <property type="entry name" value="YqgFc"/>
    <property type="match status" value="1"/>
</dbReference>
<keyword evidence="4" id="KW-0597">Phosphoprotein</keyword>
<dbReference type="FunFam" id="3.30.505.10:FF:000089">
    <property type="entry name" value="Transcription elongation factor spt6"/>
    <property type="match status" value="1"/>
</dbReference>
<dbReference type="GeneID" id="119743404"/>
<dbReference type="InterPro" id="IPR023319">
    <property type="entry name" value="Tex-like_HTH_dom_sf"/>
</dbReference>
<dbReference type="Pfam" id="PF14632">
    <property type="entry name" value="SPT6_acidic"/>
    <property type="match status" value="1"/>
</dbReference>
<dbReference type="FunFam" id="1.10.150.850:FF:000004">
    <property type="entry name" value="Transcription elongation factor SPT6"/>
    <property type="match status" value="1"/>
</dbReference>
<evidence type="ECO:0000256" key="11">
    <source>
        <dbReference type="PROSITE-ProRule" id="PRU00191"/>
    </source>
</evidence>
<evidence type="ECO:0000256" key="7">
    <source>
        <dbReference type="ARBA" id="ARBA00023186"/>
    </source>
</evidence>
<dbReference type="GO" id="GO:0042393">
    <property type="term" value="F:histone binding"/>
    <property type="evidence" value="ECO:0007669"/>
    <property type="project" value="TreeGrafter"/>
</dbReference>
<feature type="region of interest" description="Disordered" evidence="12">
    <location>
        <begin position="326"/>
        <end position="345"/>
    </location>
</feature>
<dbReference type="InterPro" id="IPR012337">
    <property type="entry name" value="RNaseH-like_sf"/>
</dbReference>
<evidence type="ECO:0000256" key="4">
    <source>
        <dbReference type="ARBA" id="ARBA00022553"/>
    </source>
</evidence>
<keyword evidence="8 10" id="KW-0539">Nucleus</keyword>
<accession>A0A914BJV3</accession>
<feature type="compositionally biased region" description="Acidic residues" evidence="12">
    <location>
        <begin position="529"/>
        <end position="562"/>
    </location>
</feature>
<feature type="compositionally biased region" description="Acidic residues" evidence="12">
    <location>
        <begin position="223"/>
        <end position="243"/>
    </location>
</feature>
<evidence type="ECO:0000256" key="8">
    <source>
        <dbReference type="ARBA" id="ARBA00023242"/>
    </source>
</evidence>
<dbReference type="InterPro" id="IPR000980">
    <property type="entry name" value="SH2"/>
</dbReference>
<evidence type="ECO:0000256" key="3">
    <source>
        <dbReference type="ARBA" id="ARBA00020248"/>
    </source>
</evidence>
<dbReference type="Pfam" id="PF14633">
    <property type="entry name" value="SH2_2"/>
    <property type="match status" value="1"/>
</dbReference>